<dbReference type="GeneID" id="19487273"/>
<sequence>MRHLECRAFGIEGSTPSFDIKCRVQLTIVYEVVPHILLHIMGERNLKARGKPVVSKTTVKRFDSSLPCQIYGYSSVVECGSHKPKVDGSIPSNRIALVCLKLII</sequence>
<dbReference type="Proteomes" id="UP000019744">
    <property type="component" value="Segment"/>
</dbReference>
<accession>A0A024E3Y0</accession>
<evidence type="ECO:0000313" key="1">
    <source>
        <dbReference type="EMBL" id="AHZ60321.1"/>
    </source>
</evidence>
<proteinExistence type="predicted"/>
<name>A0A024E3Y0_9CAUD</name>
<reference evidence="1 2" key="1">
    <citation type="journal article" date="2014" name="Genome Announc.">
        <title>Complete Genome Sequence of Bacillus cereus Sensu Lato Bacteriophage Bcp1.</title>
        <authorList>
            <person name="Schuch R."/>
            <person name="Pelzek A.J."/>
            <person name="Fazzini M.M."/>
            <person name="Nelson D.C."/>
            <person name="Fischetti V.A."/>
        </authorList>
    </citation>
    <scope>NUCLEOTIDE SEQUENCE [LARGE SCALE GENOMIC DNA]</scope>
</reference>
<organism evidence="1 2">
    <name type="scientific">Bacillus phage Bcp1</name>
    <dbReference type="NCBI Taxonomy" id="584892"/>
    <lineage>
        <taxon>Viruses</taxon>
        <taxon>Duplodnaviria</taxon>
        <taxon>Heunggongvirae</taxon>
        <taxon>Uroviricota</taxon>
        <taxon>Caudoviricetes</taxon>
        <taxon>Herelleviridae</taxon>
        <taxon>Bastillevirinae</taxon>
        <taxon>Caeruleovirus</taxon>
        <taxon>Caeruleovirus Bcp1</taxon>
    </lineage>
</organism>
<dbReference type="EMBL" id="KJ451625">
    <property type="protein sequence ID" value="AHZ60321.1"/>
    <property type="molecule type" value="Genomic_DNA"/>
</dbReference>
<dbReference type="RefSeq" id="YP_009031347.1">
    <property type="nucleotide sequence ID" value="NC_024137.1"/>
</dbReference>
<protein>
    <submittedName>
        <fullName evidence="1">Uncharacterized protein</fullName>
    </submittedName>
</protein>
<dbReference type="KEGG" id="vg:19487273"/>
<gene>
    <name evidence="1" type="ORF">Bcp1_228</name>
</gene>
<evidence type="ECO:0000313" key="2">
    <source>
        <dbReference type="Proteomes" id="UP000019744"/>
    </source>
</evidence>
<keyword evidence="2" id="KW-1185">Reference proteome</keyword>